<keyword evidence="3 6" id="KW-0812">Transmembrane</keyword>
<accession>A0A410RSQ7</accession>
<evidence type="ECO:0000256" key="4">
    <source>
        <dbReference type="ARBA" id="ARBA00022989"/>
    </source>
</evidence>
<gene>
    <name evidence="7" type="ORF">EJ065_3365</name>
</gene>
<feature type="transmembrane region" description="Helical" evidence="6">
    <location>
        <begin position="158"/>
        <end position="179"/>
    </location>
</feature>
<reference evidence="7 8" key="1">
    <citation type="submission" date="2018-12" db="EMBL/GenBank/DDBJ databases">
        <title>Complete Genome Sequence of the Corallopyronin A producing Myxobacterium Corallococcus coralloides B035.</title>
        <authorList>
            <person name="Bouhired S.M."/>
            <person name="Rupp O."/>
            <person name="Blom J."/>
            <person name="Schaeberle T.F."/>
            <person name="Kehraus S."/>
            <person name="Schiefer A."/>
            <person name="Pfarr K."/>
            <person name="Goesmann A."/>
            <person name="Hoerauf A."/>
            <person name="Koenig G.M."/>
        </authorList>
    </citation>
    <scope>NUCLEOTIDE SEQUENCE [LARGE SCALE GENOMIC DNA]</scope>
    <source>
        <strain evidence="7 8">B035</strain>
    </source>
</reference>
<evidence type="ECO:0000313" key="7">
    <source>
        <dbReference type="EMBL" id="QAT84928.1"/>
    </source>
</evidence>
<feature type="transmembrane region" description="Helical" evidence="6">
    <location>
        <begin position="41"/>
        <end position="65"/>
    </location>
</feature>
<feature type="transmembrane region" description="Helical" evidence="6">
    <location>
        <begin position="325"/>
        <end position="343"/>
    </location>
</feature>
<evidence type="ECO:0000256" key="3">
    <source>
        <dbReference type="ARBA" id="ARBA00022692"/>
    </source>
</evidence>
<evidence type="ECO:0000256" key="6">
    <source>
        <dbReference type="SAM" id="Phobius"/>
    </source>
</evidence>
<comment type="subcellular location">
    <subcellularLocation>
        <location evidence="1">Cell membrane</location>
        <topology evidence="1">Multi-pass membrane protein</topology>
    </subcellularLocation>
</comment>
<sequence>MTLYPLAVKRAVNLIASLLVTVAFMWWAFRDTDLSTQVASLKAANYAWIFPYVVCLGFIHVFRSLRWGALLSGLEHIPFRKLNEASGIGFMMLLVLPFRLGEFARPFLIAQRSSIRRSAAMTSVVLERIVDGLFVAAMFRVLLFFVPTETPEVRYVKMGAWLMFAVFGGGLVFLLLGLWQQERTVRLVRATVGRFSPGIADKVADVVDTFVGAMRQLPDRKNIALFFLYTVAYWGVNGLGMALLARAFDCSGAAAGTACEPMNLTLFQSYIVMCVLVVGLMIPAAPGMMGTFQAATKVGLGLFMPAAMVNAHGLAYANVLWLVQTLQQIVIGLILLSISHMSFRELAGKMKKDDDTAVTRSSVA</sequence>
<dbReference type="AlphaFoldDB" id="A0A410RSQ7"/>
<keyword evidence="4 6" id="KW-1133">Transmembrane helix</keyword>
<name>A0A410RSQ7_CORCK</name>
<dbReference type="Proteomes" id="UP000288758">
    <property type="component" value="Chromosome"/>
</dbReference>
<keyword evidence="5 6" id="KW-0472">Membrane</keyword>
<keyword evidence="2" id="KW-1003">Cell membrane</keyword>
<feature type="transmembrane region" description="Helical" evidence="6">
    <location>
        <begin position="12"/>
        <end position="29"/>
    </location>
</feature>
<protein>
    <submittedName>
        <fullName evidence="7">Uncharacterized protein</fullName>
    </submittedName>
</protein>
<organism evidence="7 8">
    <name type="scientific">Corallococcus coralloides</name>
    <name type="common">Myxococcus coralloides</name>
    <dbReference type="NCBI Taxonomy" id="184914"/>
    <lineage>
        <taxon>Bacteria</taxon>
        <taxon>Pseudomonadati</taxon>
        <taxon>Myxococcota</taxon>
        <taxon>Myxococcia</taxon>
        <taxon>Myxococcales</taxon>
        <taxon>Cystobacterineae</taxon>
        <taxon>Myxococcaceae</taxon>
        <taxon>Corallococcus</taxon>
    </lineage>
</organism>
<proteinExistence type="predicted"/>
<feature type="transmembrane region" description="Helical" evidence="6">
    <location>
        <begin position="223"/>
        <end position="245"/>
    </location>
</feature>
<dbReference type="PANTHER" id="PTHR39087:SF2">
    <property type="entry name" value="UPF0104 MEMBRANE PROTEIN MJ1595"/>
    <property type="match status" value="1"/>
</dbReference>
<feature type="transmembrane region" description="Helical" evidence="6">
    <location>
        <begin position="265"/>
        <end position="286"/>
    </location>
</feature>
<dbReference type="GO" id="GO:0005886">
    <property type="term" value="C:plasma membrane"/>
    <property type="evidence" value="ECO:0007669"/>
    <property type="project" value="UniProtKB-SubCell"/>
</dbReference>
<dbReference type="PANTHER" id="PTHR39087">
    <property type="entry name" value="UPF0104 MEMBRANE PROTEIN MJ1595"/>
    <property type="match status" value="1"/>
</dbReference>
<dbReference type="Pfam" id="PF03706">
    <property type="entry name" value="LPG_synthase_TM"/>
    <property type="match status" value="1"/>
</dbReference>
<evidence type="ECO:0000256" key="2">
    <source>
        <dbReference type="ARBA" id="ARBA00022475"/>
    </source>
</evidence>
<feature type="transmembrane region" description="Helical" evidence="6">
    <location>
        <begin position="125"/>
        <end position="146"/>
    </location>
</feature>
<feature type="transmembrane region" description="Helical" evidence="6">
    <location>
        <begin position="298"/>
        <end position="319"/>
    </location>
</feature>
<dbReference type="InterPro" id="IPR022791">
    <property type="entry name" value="L-PG_synthase/AglD"/>
</dbReference>
<dbReference type="EMBL" id="CP034669">
    <property type="protein sequence ID" value="QAT84928.1"/>
    <property type="molecule type" value="Genomic_DNA"/>
</dbReference>
<evidence type="ECO:0000256" key="1">
    <source>
        <dbReference type="ARBA" id="ARBA00004651"/>
    </source>
</evidence>
<evidence type="ECO:0000256" key="5">
    <source>
        <dbReference type="ARBA" id="ARBA00023136"/>
    </source>
</evidence>
<evidence type="ECO:0000313" key="8">
    <source>
        <dbReference type="Proteomes" id="UP000288758"/>
    </source>
</evidence>